<feature type="transmembrane region" description="Helical" evidence="1">
    <location>
        <begin position="404"/>
        <end position="425"/>
    </location>
</feature>
<organism evidence="3 4">
    <name type="scientific">Basidiobolus ranarum</name>
    <dbReference type="NCBI Taxonomy" id="34480"/>
    <lineage>
        <taxon>Eukaryota</taxon>
        <taxon>Fungi</taxon>
        <taxon>Fungi incertae sedis</taxon>
        <taxon>Zoopagomycota</taxon>
        <taxon>Entomophthoromycotina</taxon>
        <taxon>Basidiobolomycetes</taxon>
        <taxon>Basidiobolales</taxon>
        <taxon>Basidiobolaceae</taxon>
        <taxon>Basidiobolus</taxon>
    </lineage>
</organism>
<evidence type="ECO:0000256" key="1">
    <source>
        <dbReference type="SAM" id="Phobius"/>
    </source>
</evidence>
<comment type="caution">
    <text evidence="3">The sequence shown here is derived from an EMBL/GenBank/DDBJ whole genome shotgun (WGS) entry which is preliminary data.</text>
</comment>
<feature type="transmembrane region" description="Helical" evidence="1">
    <location>
        <begin position="279"/>
        <end position="297"/>
    </location>
</feature>
<reference evidence="3 4" key="1">
    <citation type="submission" date="2023-04" db="EMBL/GenBank/DDBJ databases">
        <title>Genome of Basidiobolus ranarum AG-B5.</title>
        <authorList>
            <person name="Stajich J.E."/>
            <person name="Carter-House D."/>
            <person name="Gryganskyi A."/>
        </authorList>
    </citation>
    <scope>NUCLEOTIDE SEQUENCE [LARGE SCALE GENOMIC DNA]</scope>
    <source>
        <strain evidence="3 4">AG-B5</strain>
    </source>
</reference>
<feature type="transmembrane region" description="Helical" evidence="1">
    <location>
        <begin position="239"/>
        <end position="259"/>
    </location>
</feature>
<feature type="transmembrane region" description="Helical" evidence="1">
    <location>
        <begin position="339"/>
        <end position="361"/>
    </location>
</feature>
<proteinExistence type="predicted"/>
<keyword evidence="1" id="KW-0812">Transmembrane</keyword>
<dbReference type="Proteomes" id="UP001479436">
    <property type="component" value="Unassembled WGS sequence"/>
</dbReference>
<feature type="transmembrane region" description="Helical" evidence="1">
    <location>
        <begin position="175"/>
        <end position="196"/>
    </location>
</feature>
<dbReference type="PANTHER" id="PTHR31061:SF24">
    <property type="entry name" value="LD22376P"/>
    <property type="match status" value="1"/>
</dbReference>
<evidence type="ECO:0000313" key="4">
    <source>
        <dbReference type="Proteomes" id="UP001479436"/>
    </source>
</evidence>
<accession>A0ABR2W9P1</accession>
<protein>
    <recommendedName>
        <fullName evidence="2">DUF5009 domain-containing protein</fullName>
    </recommendedName>
</protein>
<feature type="transmembrane region" description="Helical" evidence="1">
    <location>
        <begin position="303"/>
        <end position="327"/>
    </location>
</feature>
<dbReference type="InterPro" id="IPR032176">
    <property type="entry name" value="DUF5009"/>
</dbReference>
<feature type="transmembrane region" description="Helical" evidence="1">
    <location>
        <begin position="146"/>
        <end position="163"/>
    </location>
</feature>
<evidence type="ECO:0000313" key="3">
    <source>
        <dbReference type="EMBL" id="KAK9727996.1"/>
    </source>
</evidence>
<keyword evidence="1" id="KW-0472">Membrane</keyword>
<evidence type="ECO:0000259" key="2">
    <source>
        <dbReference type="Pfam" id="PF16401"/>
    </source>
</evidence>
<feature type="transmembrane region" description="Helical" evidence="1">
    <location>
        <begin position="117"/>
        <end position="134"/>
    </location>
</feature>
<sequence length="434" mass="49964">MNEITKTQDDTDRVHEEMKETIQETTLDIEEIPKAKSKRLVSVDVSRGLTVMFMILCNYQPDAFSILEHPEWIGFSVADSIFPNFLFIMGLAIPLAIHANEGKISQKAMWFKVIKRFVIIYLLGIWNNTFPFAWDGLAGWWRPVGVLQRLAICYLVNAVLYILSYKQRKGTIGYYYLRIGFPLSAIVLWIALAYGVNVPWEGCGRGLLTAECSTQSYFDSNLWGQNHNYQKKRFDPEGSLSTVTACVSCWLGVIIGMNILKRRQKLVEISYRYQKIAQLLLIAIFLMIFSYFIQTGIPISKALWTPTFVLLAGGVSVSVLAVFMWAIDVKDFLNSPYRIVRFFFNTCIVVGKNPLIIYVFAENFAGFMYFVRINTSLSFATGGSMSFYSFMYKLIWASWLPGHLASLAWSLSWIWLVYVPIAYFMDWRGWYIRI</sequence>
<keyword evidence="4" id="KW-1185">Reference proteome</keyword>
<feature type="transmembrane region" description="Helical" evidence="1">
    <location>
        <begin position="81"/>
        <end position="97"/>
    </location>
</feature>
<name>A0ABR2W9P1_9FUNG</name>
<keyword evidence="1" id="KW-1133">Transmembrane helix</keyword>
<feature type="domain" description="DUF5009" evidence="2">
    <location>
        <begin position="69"/>
        <end position="127"/>
    </location>
</feature>
<dbReference type="PANTHER" id="PTHR31061">
    <property type="entry name" value="LD22376P"/>
    <property type="match status" value="1"/>
</dbReference>
<dbReference type="EMBL" id="JASJQH010006906">
    <property type="protein sequence ID" value="KAK9727996.1"/>
    <property type="molecule type" value="Genomic_DNA"/>
</dbReference>
<dbReference type="Pfam" id="PF16401">
    <property type="entry name" value="DUF5009"/>
    <property type="match status" value="1"/>
</dbReference>
<gene>
    <name evidence="3" type="ORF">K7432_001400</name>
</gene>